<keyword evidence="1" id="KW-0560">Oxidoreductase</keyword>
<reference evidence="2 3" key="1">
    <citation type="submission" date="2020-08" db="EMBL/GenBank/DDBJ databases">
        <title>Genomic Encyclopedia of Type Strains, Phase IV (KMG-IV): sequencing the most valuable type-strain genomes for metagenomic binning, comparative biology and taxonomic classification.</title>
        <authorList>
            <person name="Goeker M."/>
        </authorList>
    </citation>
    <scope>NUCLEOTIDE SEQUENCE [LARGE SCALE GENOMIC DNA]</scope>
    <source>
        <strain evidence="2 3">DSM 12141</strain>
    </source>
</reference>
<accession>A0A7W9WLE1</accession>
<dbReference type="GO" id="GO:0051536">
    <property type="term" value="F:iron-sulfur cluster binding"/>
    <property type="evidence" value="ECO:0007669"/>
    <property type="project" value="InterPro"/>
</dbReference>
<proteinExistence type="predicted"/>
<dbReference type="AlphaFoldDB" id="A0A7W9WLE1"/>
<dbReference type="Proteomes" id="UP000541136">
    <property type="component" value="Unassembled WGS sequence"/>
</dbReference>
<dbReference type="InterPro" id="IPR036010">
    <property type="entry name" value="2Fe-2S_ferredoxin-like_sf"/>
</dbReference>
<comment type="caution">
    <text evidence="2">The sequence shown here is derived from an EMBL/GenBank/DDBJ whole genome shotgun (WGS) entry which is preliminary data.</text>
</comment>
<dbReference type="SUPFAM" id="SSF54292">
    <property type="entry name" value="2Fe-2S ferredoxin-like"/>
    <property type="match status" value="1"/>
</dbReference>
<dbReference type="EMBL" id="JACHIB010000006">
    <property type="protein sequence ID" value="MBB6083197.1"/>
    <property type="molecule type" value="Genomic_DNA"/>
</dbReference>
<dbReference type="RefSeq" id="WP_043687415.1">
    <property type="nucleotide sequence ID" value="NZ_JACHIB010000006.1"/>
</dbReference>
<evidence type="ECO:0000313" key="3">
    <source>
        <dbReference type="Proteomes" id="UP000541136"/>
    </source>
</evidence>
<evidence type="ECO:0000256" key="1">
    <source>
        <dbReference type="ARBA" id="ARBA00023002"/>
    </source>
</evidence>
<name>A0A7W9WLE1_CASDE</name>
<dbReference type="Pfam" id="PF13510">
    <property type="entry name" value="Fer2_4"/>
    <property type="match status" value="1"/>
</dbReference>
<sequence length="115" mass="12501">MRTESLFRRLPEKETGAEREIGMDLDGMAVRVPAGISVAAALLLLGVDRFRASAVSGMPRAPYCMMGVCFECLVEIDGEPNQQACLVTVRDGMRVATLRTPDLAEFMRGGENLHG</sequence>
<dbReference type="InterPro" id="IPR042204">
    <property type="entry name" value="2Fe-2S-bd_N"/>
</dbReference>
<organism evidence="2 3">
    <name type="scientific">Castellaniella defragrans</name>
    <name type="common">Alcaligenes defragrans</name>
    <dbReference type="NCBI Taxonomy" id="75697"/>
    <lineage>
        <taxon>Bacteria</taxon>
        <taxon>Pseudomonadati</taxon>
        <taxon>Pseudomonadota</taxon>
        <taxon>Betaproteobacteria</taxon>
        <taxon>Burkholderiales</taxon>
        <taxon>Alcaligenaceae</taxon>
        <taxon>Castellaniella</taxon>
    </lineage>
</organism>
<evidence type="ECO:0000313" key="2">
    <source>
        <dbReference type="EMBL" id="MBB6083197.1"/>
    </source>
</evidence>
<dbReference type="Gene3D" id="3.10.20.440">
    <property type="entry name" value="2Fe-2S iron-sulphur cluster binding domain, sarcosine oxidase, alpha subunit, N-terminal domain"/>
    <property type="match status" value="1"/>
</dbReference>
<dbReference type="GO" id="GO:0016491">
    <property type="term" value="F:oxidoreductase activity"/>
    <property type="evidence" value="ECO:0007669"/>
    <property type="project" value="UniProtKB-KW"/>
</dbReference>
<protein>
    <submittedName>
        <fullName evidence="2">Putative molibdopterin-dependent oxidoreductase YjgC</fullName>
    </submittedName>
</protein>
<gene>
    <name evidence="2" type="ORF">HNR28_001234</name>
</gene>